<protein>
    <recommendedName>
        <fullName evidence="4 12">Anaerobic ribonucleoside-triphosphate reductase-activating protein</fullName>
        <ecNumber evidence="12">1.97.1.-</ecNumber>
    </recommendedName>
</protein>
<sequence>MNYALIKEMDVADGPGIRTSLFVSGCKHKCKGCFNEDIWEFDTGKEFTYDTIEYIVKLLKRDYIKGLTLLGGEPLDPDNQEWVYKLVVRVREEVPNKTIWCYTGYTYEFVIGYMYKKLPYTKKLLDLVDVLVDGKFIQDLLDLKLQFRGSANQRVIDLRKTEKEHKIIWALSKEEEAKYRKRKQTNNI</sequence>
<keyword evidence="6" id="KW-0949">S-adenosyl-L-methionine</keyword>
<evidence type="ECO:0000256" key="8">
    <source>
        <dbReference type="ARBA" id="ARBA00023002"/>
    </source>
</evidence>
<dbReference type="KEGG" id="sns:VC03_04250"/>
<dbReference type="PATRIC" id="fig|1069640.6.peg.838"/>
<dbReference type="SFLD" id="SFLDF00299">
    <property type="entry name" value="anaerobic_ribonucleoside-triph"/>
    <property type="match status" value="1"/>
</dbReference>
<comment type="catalytic activity">
    <reaction evidence="11">
        <text>glycyl-[protein] + reduced [flavodoxin] + S-adenosyl-L-methionine = glycin-2-yl radical-[protein] + semiquinone [flavodoxin] + 5'-deoxyadenosine + L-methionine + H(+)</text>
        <dbReference type="Rhea" id="RHEA:61976"/>
        <dbReference type="Rhea" id="RHEA-COMP:10622"/>
        <dbReference type="Rhea" id="RHEA-COMP:14480"/>
        <dbReference type="Rhea" id="RHEA-COMP:15993"/>
        <dbReference type="Rhea" id="RHEA-COMP:15994"/>
        <dbReference type="ChEBI" id="CHEBI:15378"/>
        <dbReference type="ChEBI" id="CHEBI:17319"/>
        <dbReference type="ChEBI" id="CHEBI:29947"/>
        <dbReference type="ChEBI" id="CHEBI:32722"/>
        <dbReference type="ChEBI" id="CHEBI:57618"/>
        <dbReference type="ChEBI" id="CHEBI:57844"/>
        <dbReference type="ChEBI" id="CHEBI:59789"/>
        <dbReference type="ChEBI" id="CHEBI:140311"/>
    </reaction>
</comment>
<dbReference type="PIRSF" id="PIRSF000368">
    <property type="entry name" value="NrdG"/>
    <property type="match status" value="1"/>
</dbReference>
<comment type="cofactor">
    <cofactor evidence="1">
        <name>[4Fe-4S] cluster</name>
        <dbReference type="ChEBI" id="CHEBI:49883"/>
    </cofactor>
</comment>
<dbReference type="GO" id="GO:0004748">
    <property type="term" value="F:ribonucleoside-diphosphate reductase activity, thioredoxin disulfide as acceptor"/>
    <property type="evidence" value="ECO:0007669"/>
    <property type="project" value="TreeGrafter"/>
</dbReference>
<dbReference type="Gene3D" id="3.20.20.70">
    <property type="entry name" value="Aldolase class I"/>
    <property type="match status" value="1"/>
</dbReference>
<accession>A0A0E3UUV7</accession>
<reference evidence="13 14" key="1">
    <citation type="journal article" date="2012" name="BMC Genomics">
        <title>Genomic sequence analysis and characterization of Sneathia amnii sp. nov.</title>
        <authorList>
            <consortium name="Vaginal Microbiome Consortium (additional members)"/>
            <person name="Harwich M.D.Jr."/>
            <person name="Serrano M.G."/>
            <person name="Fettweis J.M."/>
            <person name="Alves J.M."/>
            <person name="Reimers M.A."/>
            <person name="Buck G.A."/>
            <person name="Jefferson K.K."/>
        </authorList>
    </citation>
    <scope>NUCLEOTIDE SEQUENCE [LARGE SCALE GENOMIC DNA]</scope>
    <source>
        <strain evidence="13 14">SN35</strain>
    </source>
</reference>
<evidence type="ECO:0000256" key="3">
    <source>
        <dbReference type="ARBA" id="ARBA00009777"/>
    </source>
</evidence>
<evidence type="ECO:0000256" key="10">
    <source>
        <dbReference type="ARBA" id="ARBA00023014"/>
    </source>
</evidence>
<dbReference type="Proteomes" id="UP000033103">
    <property type="component" value="Chromosome"/>
</dbReference>
<evidence type="ECO:0000256" key="2">
    <source>
        <dbReference type="ARBA" id="ARBA00003852"/>
    </source>
</evidence>
<name>A0A0E3UUV7_9FUSO</name>
<evidence type="ECO:0000256" key="11">
    <source>
        <dbReference type="ARBA" id="ARBA00047365"/>
    </source>
</evidence>
<dbReference type="InterPro" id="IPR013785">
    <property type="entry name" value="Aldolase_TIM"/>
</dbReference>
<evidence type="ECO:0000256" key="5">
    <source>
        <dbReference type="ARBA" id="ARBA00022485"/>
    </source>
</evidence>
<dbReference type="PANTHER" id="PTHR30352:SF2">
    <property type="entry name" value="ANAEROBIC RIBONUCLEOSIDE-TRIPHOSPHATE REDUCTASE-ACTIVATING PROTEIN"/>
    <property type="match status" value="1"/>
</dbReference>
<keyword evidence="5" id="KW-0004">4Fe-4S</keyword>
<comment type="function">
    <text evidence="2 12">Activation of anaerobic ribonucleoside-triphosphate reductase under anaerobic conditions by generation of an organic free radical, using S-adenosylmethionine and reduced flavodoxin as cosubstrates to produce 5'-deoxy-adenosine.</text>
</comment>
<dbReference type="EC" id="1.97.1.-" evidence="12"/>
<dbReference type="GO" id="GO:0046872">
    <property type="term" value="F:metal ion binding"/>
    <property type="evidence" value="ECO:0007669"/>
    <property type="project" value="UniProtKB-KW"/>
</dbReference>
<dbReference type="PANTHER" id="PTHR30352">
    <property type="entry name" value="PYRUVATE FORMATE-LYASE-ACTIVATING ENZYME"/>
    <property type="match status" value="1"/>
</dbReference>
<proteinExistence type="inferred from homology"/>
<dbReference type="Pfam" id="PF13353">
    <property type="entry name" value="Fer4_12"/>
    <property type="match status" value="1"/>
</dbReference>
<dbReference type="GO" id="GO:0051539">
    <property type="term" value="F:4 iron, 4 sulfur cluster binding"/>
    <property type="evidence" value="ECO:0007669"/>
    <property type="project" value="UniProtKB-KW"/>
</dbReference>
<dbReference type="HOGENOM" id="CLU_089926_2_1_0"/>
<comment type="similarity">
    <text evidence="3 12">Belongs to the organic radical-activating enzymes family.</text>
</comment>
<dbReference type="InterPro" id="IPR007197">
    <property type="entry name" value="rSAM"/>
</dbReference>
<dbReference type="OrthoDB" id="9782387at2"/>
<keyword evidence="9" id="KW-0408">Iron</keyword>
<dbReference type="SFLD" id="SFLDS00029">
    <property type="entry name" value="Radical_SAM"/>
    <property type="match status" value="1"/>
</dbReference>
<evidence type="ECO:0000256" key="4">
    <source>
        <dbReference type="ARBA" id="ARBA00014281"/>
    </source>
</evidence>
<evidence type="ECO:0000313" key="13">
    <source>
        <dbReference type="EMBL" id="AKC95708.1"/>
    </source>
</evidence>
<organism evidence="13 14">
    <name type="scientific">Sneathia vaginalis</name>
    <dbReference type="NCBI Taxonomy" id="187101"/>
    <lineage>
        <taxon>Bacteria</taxon>
        <taxon>Fusobacteriati</taxon>
        <taxon>Fusobacteriota</taxon>
        <taxon>Fusobacteriia</taxon>
        <taxon>Fusobacteriales</taxon>
        <taxon>Leptotrichiaceae</taxon>
        <taxon>Sneathia</taxon>
    </lineage>
</organism>
<dbReference type="NCBIfam" id="TIGR02491">
    <property type="entry name" value="NrdG"/>
    <property type="match status" value="1"/>
</dbReference>
<gene>
    <name evidence="13" type="ORF">VC03_04250</name>
</gene>
<dbReference type="SFLD" id="SFLDG01066">
    <property type="entry name" value="organic_radical-activating_enz"/>
    <property type="match status" value="1"/>
</dbReference>
<dbReference type="RefSeq" id="WP_046328813.1">
    <property type="nucleotide sequence ID" value="NZ_CP011280.1"/>
</dbReference>
<evidence type="ECO:0000313" key="14">
    <source>
        <dbReference type="Proteomes" id="UP000033103"/>
    </source>
</evidence>
<evidence type="ECO:0000256" key="12">
    <source>
        <dbReference type="PIRNR" id="PIRNR000368"/>
    </source>
</evidence>
<dbReference type="PROSITE" id="PS01087">
    <property type="entry name" value="RADICAL_ACTIVATING"/>
    <property type="match status" value="1"/>
</dbReference>
<dbReference type="GO" id="GO:0043365">
    <property type="term" value="F:[formate-C-acetyltransferase]-activating enzyme activity"/>
    <property type="evidence" value="ECO:0007669"/>
    <property type="project" value="InterPro"/>
</dbReference>
<keyword evidence="14" id="KW-1185">Reference proteome</keyword>
<keyword evidence="7" id="KW-0479">Metal-binding</keyword>
<dbReference type="InterPro" id="IPR034457">
    <property type="entry name" value="Organic_radical-activating"/>
</dbReference>
<dbReference type="InterPro" id="IPR001989">
    <property type="entry name" value="Radical_activat_CS"/>
</dbReference>
<evidence type="ECO:0000256" key="7">
    <source>
        <dbReference type="ARBA" id="ARBA00022723"/>
    </source>
</evidence>
<keyword evidence="8 12" id="KW-0560">Oxidoreductase</keyword>
<evidence type="ECO:0000256" key="6">
    <source>
        <dbReference type="ARBA" id="ARBA00022691"/>
    </source>
</evidence>
<dbReference type="AlphaFoldDB" id="A0A0E3UUV7"/>
<dbReference type="SFLD" id="SFLDG01063">
    <property type="entry name" value="activating_enzymes__group_1"/>
    <property type="match status" value="1"/>
</dbReference>
<dbReference type="InterPro" id="IPR058240">
    <property type="entry name" value="rSAM_sf"/>
</dbReference>
<keyword evidence="10" id="KW-0411">Iron-sulfur</keyword>
<evidence type="ECO:0000256" key="9">
    <source>
        <dbReference type="ARBA" id="ARBA00023004"/>
    </source>
</evidence>
<dbReference type="SUPFAM" id="SSF102114">
    <property type="entry name" value="Radical SAM enzymes"/>
    <property type="match status" value="1"/>
</dbReference>
<evidence type="ECO:0000256" key="1">
    <source>
        <dbReference type="ARBA" id="ARBA00001966"/>
    </source>
</evidence>
<dbReference type="STRING" id="187101.VC03_04250"/>
<dbReference type="InterPro" id="IPR012837">
    <property type="entry name" value="NrdG"/>
</dbReference>
<dbReference type="EMBL" id="CP011280">
    <property type="protein sequence ID" value="AKC95708.1"/>
    <property type="molecule type" value="Genomic_DNA"/>
</dbReference>